<evidence type="ECO:0000313" key="1">
    <source>
        <dbReference type="EMBL" id="CAK9863251.1"/>
    </source>
</evidence>
<accession>A0ABP1AL60</accession>
<reference evidence="1" key="1">
    <citation type="submission" date="2024-03" db="EMBL/GenBank/DDBJ databases">
        <authorList>
            <consortium name="ELIXIR-Norway"/>
            <consortium name="Elixir Norway"/>
        </authorList>
    </citation>
    <scope>NUCLEOTIDE SEQUENCE</scope>
</reference>
<proteinExistence type="predicted"/>
<sequence>MHMYIDTNQDAIRFTILLPIVNVIIKELFYCNDNQILASIDEVDDEDEEDHHMNLERIRKKAEKKIPLKRNVMKLFKLDEDNEMYTIDILNSTCFFLTIDYVKCGMSFRHIATMIRHAKDHIKCRRWTTSTIIMLVNTFEV</sequence>
<protein>
    <recommendedName>
        <fullName evidence="3">C2H2-type domain-containing protein</fullName>
    </recommendedName>
</protein>
<gene>
    <name evidence="1" type="ORF">CSSPJE1EN2_LOCUS6246</name>
</gene>
<name>A0ABP1AL60_9BRYO</name>
<evidence type="ECO:0000313" key="2">
    <source>
        <dbReference type="Proteomes" id="UP001497522"/>
    </source>
</evidence>
<organism evidence="1 2">
    <name type="scientific">Sphagnum jensenii</name>
    <dbReference type="NCBI Taxonomy" id="128206"/>
    <lineage>
        <taxon>Eukaryota</taxon>
        <taxon>Viridiplantae</taxon>
        <taxon>Streptophyta</taxon>
        <taxon>Embryophyta</taxon>
        <taxon>Bryophyta</taxon>
        <taxon>Sphagnophytina</taxon>
        <taxon>Sphagnopsida</taxon>
        <taxon>Sphagnales</taxon>
        <taxon>Sphagnaceae</taxon>
        <taxon>Sphagnum</taxon>
    </lineage>
</organism>
<keyword evidence="2" id="KW-1185">Reference proteome</keyword>
<dbReference type="Proteomes" id="UP001497522">
    <property type="component" value="Chromosome 13"/>
</dbReference>
<dbReference type="EMBL" id="OZ023714">
    <property type="protein sequence ID" value="CAK9863251.1"/>
    <property type="molecule type" value="Genomic_DNA"/>
</dbReference>
<evidence type="ECO:0008006" key="3">
    <source>
        <dbReference type="Google" id="ProtNLM"/>
    </source>
</evidence>